<sequence length="544" mass="57800">MNRLNRRSFLGLTAGLAGAAALSACGGGSSASPAGAPKDLLLPDSVTPPALPGQLSSTVGGVLPAYTQYPASPKPSVSAPPGSGGDITTMQVNYNAPPPALSGNIWQQELNKQLNANIKATLVTDADLAQKTQTFIASGDIPDIFYLNLQPNKAPAALGAVLQGAFIELSPYLGGSHSKDYPNLAALPAVSWKNSAIQGGLYGVPRPVPAANTGQPLFRADWMQRLGGKAPTNADEVYAMLKAFSTNKTWAFGAVTPWDQEFVLSMFGVPNNWRLNSDGTLTSYIETDEFEAALEFLVKLWKDGGFHPNAASNNYSQEQDLWTGGSTGFFGGNMLASLTYLRGTPIKGVADMVGSIKPFIAPGKDGGAAGFYQGPASYGMFSIPSTHAKDEKKVRELLSVLNYFAAPFGSAEYTLINYGVEGHNYTMKDGIPTPSQNPAMLAEMAGQYVPSPIEASIYDPGPPNESATIQKYFEQVTPSLVPDPTMTKVSQTRVAKGATLDKLIQDEFKAIVSGQKPLSELDTLRKNWKAQGGDAVRREFQDSK</sequence>
<keyword evidence="1 2" id="KW-0732">Signal</keyword>
<protein>
    <submittedName>
        <fullName evidence="3">Extracellular solute-binding protein</fullName>
    </submittedName>
</protein>
<evidence type="ECO:0000256" key="1">
    <source>
        <dbReference type="ARBA" id="ARBA00022729"/>
    </source>
</evidence>
<organism evidence="3 4">
    <name type="scientific">Rugosimonospora acidiphila</name>
    <dbReference type="NCBI Taxonomy" id="556531"/>
    <lineage>
        <taxon>Bacteria</taxon>
        <taxon>Bacillati</taxon>
        <taxon>Actinomycetota</taxon>
        <taxon>Actinomycetes</taxon>
        <taxon>Micromonosporales</taxon>
        <taxon>Micromonosporaceae</taxon>
        <taxon>Rugosimonospora</taxon>
    </lineage>
</organism>
<evidence type="ECO:0000313" key="4">
    <source>
        <dbReference type="Proteomes" id="UP001501570"/>
    </source>
</evidence>
<dbReference type="RefSeq" id="WP_345630934.1">
    <property type="nucleotide sequence ID" value="NZ_BAABJQ010000009.1"/>
</dbReference>
<dbReference type="PANTHER" id="PTHR43649:SF33">
    <property type="entry name" value="POLYGALACTURONAN_RHAMNOGALACTURONAN-BINDING PROTEIN YTCQ"/>
    <property type="match status" value="1"/>
</dbReference>
<dbReference type="PROSITE" id="PS51318">
    <property type="entry name" value="TAT"/>
    <property type="match status" value="1"/>
</dbReference>
<evidence type="ECO:0000256" key="2">
    <source>
        <dbReference type="SAM" id="SignalP"/>
    </source>
</evidence>
<dbReference type="InterPro" id="IPR006311">
    <property type="entry name" value="TAT_signal"/>
</dbReference>
<reference evidence="4" key="1">
    <citation type="journal article" date="2019" name="Int. J. Syst. Evol. Microbiol.">
        <title>The Global Catalogue of Microorganisms (GCM) 10K type strain sequencing project: providing services to taxonomists for standard genome sequencing and annotation.</title>
        <authorList>
            <consortium name="The Broad Institute Genomics Platform"/>
            <consortium name="The Broad Institute Genome Sequencing Center for Infectious Disease"/>
            <person name="Wu L."/>
            <person name="Ma J."/>
        </authorList>
    </citation>
    <scope>NUCLEOTIDE SEQUENCE [LARGE SCALE GENOMIC DNA]</scope>
    <source>
        <strain evidence="4">JCM 18304</strain>
    </source>
</reference>
<comment type="caution">
    <text evidence="3">The sequence shown here is derived from an EMBL/GenBank/DDBJ whole genome shotgun (WGS) entry which is preliminary data.</text>
</comment>
<proteinExistence type="predicted"/>
<keyword evidence="4" id="KW-1185">Reference proteome</keyword>
<dbReference type="EMBL" id="BAABJQ010000009">
    <property type="protein sequence ID" value="GAA5187428.1"/>
    <property type="molecule type" value="Genomic_DNA"/>
</dbReference>
<dbReference type="PANTHER" id="PTHR43649">
    <property type="entry name" value="ARABINOSE-BINDING PROTEIN-RELATED"/>
    <property type="match status" value="1"/>
</dbReference>
<dbReference type="Gene3D" id="3.40.190.10">
    <property type="entry name" value="Periplasmic binding protein-like II"/>
    <property type="match status" value="2"/>
</dbReference>
<dbReference type="PROSITE" id="PS51257">
    <property type="entry name" value="PROKAR_LIPOPROTEIN"/>
    <property type="match status" value="1"/>
</dbReference>
<dbReference type="Proteomes" id="UP001501570">
    <property type="component" value="Unassembled WGS sequence"/>
</dbReference>
<feature type="signal peptide" evidence="2">
    <location>
        <begin position="1"/>
        <end position="19"/>
    </location>
</feature>
<name>A0ABP9RWQ5_9ACTN</name>
<dbReference type="InterPro" id="IPR050490">
    <property type="entry name" value="Bact_solute-bd_prot1"/>
</dbReference>
<evidence type="ECO:0000313" key="3">
    <source>
        <dbReference type="EMBL" id="GAA5187428.1"/>
    </source>
</evidence>
<feature type="chain" id="PRO_5046887423" evidence="2">
    <location>
        <begin position="20"/>
        <end position="544"/>
    </location>
</feature>
<dbReference type="SUPFAM" id="SSF53850">
    <property type="entry name" value="Periplasmic binding protein-like II"/>
    <property type="match status" value="1"/>
</dbReference>
<accession>A0ABP9RWQ5</accession>
<gene>
    <name evidence="3" type="ORF">GCM10023322_35780</name>
</gene>